<reference evidence="11" key="1">
    <citation type="submission" date="2014-01" db="EMBL/GenBank/DDBJ databases">
        <title>The Genome Sequence of Anopheles melas CM1001059_A (V2).</title>
        <authorList>
            <consortium name="The Broad Institute Genomics Platform"/>
            <person name="Neafsey D.E."/>
            <person name="Besansky N."/>
            <person name="Howell P."/>
            <person name="Walton C."/>
            <person name="Young S.K."/>
            <person name="Zeng Q."/>
            <person name="Gargeya S."/>
            <person name="Fitzgerald M."/>
            <person name="Haas B."/>
            <person name="Abouelleil A."/>
            <person name="Allen A.W."/>
            <person name="Alvarado L."/>
            <person name="Arachchi H.M."/>
            <person name="Berlin A.M."/>
            <person name="Chapman S.B."/>
            <person name="Gainer-Dewar J."/>
            <person name="Goldberg J."/>
            <person name="Griggs A."/>
            <person name="Gujja S."/>
            <person name="Hansen M."/>
            <person name="Howarth C."/>
            <person name="Imamovic A."/>
            <person name="Ireland A."/>
            <person name="Larimer J."/>
            <person name="McCowan C."/>
            <person name="Murphy C."/>
            <person name="Pearson M."/>
            <person name="Poon T.W."/>
            <person name="Priest M."/>
            <person name="Roberts A."/>
            <person name="Saif S."/>
            <person name="Shea T."/>
            <person name="Sisk P."/>
            <person name="Sykes S."/>
            <person name="Wortman J."/>
            <person name="Nusbaum C."/>
            <person name="Birren B."/>
        </authorList>
    </citation>
    <scope>NUCLEOTIDE SEQUENCE [LARGE SCALE GENOMIC DNA]</scope>
    <source>
        <strain evidence="11">CM1001059</strain>
    </source>
</reference>
<comment type="subcellular location">
    <subcellularLocation>
        <location evidence="1">Nucleus</location>
        <location evidence="1">Nucleolus</location>
    </subcellularLocation>
</comment>
<evidence type="ECO:0000256" key="1">
    <source>
        <dbReference type="ARBA" id="ARBA00004604"/>
    </source>
</evidence>
<keyword evidence="5" id="KW-0804">Transcription</keyword>
<dbReference type="STRING" id="34690.A0A182TD73"/>
<keyword evidence="11" id="KW-1185">Reference proteome</keyword>
<evidence type="ECO:0000313" key="10">
    <source>
        <dbReference type="EnsemblMetazoa" id="AMEC000202-PA"/>
    </source>
</evidence>
<dbReference type="Proteomes" id="UP000075902">
    <property type="component" value="Unassembled WGS sequence"/>
</dbReference>
<dbReference type="Pfam" id="PF08168">
    <property type="entry name" value="NOL11_N"/>
    <property type="match status" value="1"/>
</dbReference>
<evidence type="ECO:0000259" key="9">
    <source>
        <dbReference type="Pfam" id="PF20998"/>
    </source>
</evidence>
<dbReference type="VEuPathDB" id="VectorBase:AMEC000202"/>
<evidence type="ECO:0000256" key="5">
    <source>
        <dbReference type="ARBA" id="ARBA00023163"/>
    </source>
</evidence>
<dbReference type="PANTHER" id="PTHR15633">
    <property type="entry name" value="NUCLEOLAR PROTEIN 11"/>
    <property type="match status" value="1"/>
</dbReference>
<dbReference type="GO" id="GO:0003723">
    <property type="term" value="F:RNA binding"/>
    <property type="evidence" value="ECO:0007669"/>
    <property type="project" value="TreeGrafter"/>
</dbReference>
<keyword evidence="4" id="KW-0010">Activator</keyword>
<evidence type="ECO:0000256" key="4">
    <source>
        <dbReference type="ARBA" id="ARBA00023159"/>
    </source>
</evidence>
<dbReference type="GO" id="GO:0005730">
    <property type="term" value="C:nucleolus"/>
    <property type="evidence" value="ECO:0007669"/>
    <property type="project" value="UniProtKB-SubCell"/>
</dbReference>
<dbReference type="PANTHER" id="PTHR15633:SF2">
    <property type="entry name" value="NUCLEOLAR PROTEIN 11"/>
    <property type="match status" value="1"/>
</dbReference>
<keyword evidence="3" id="KW-0805">Transcription regulation</keyword>
<name>A0A182TD73_9DIPT</name>
<evidence type="ECO:0000256" key="3">
    <source>
        <dbReference type="ARBA" id="ARBA00023015"/>
    </source>
</evidence>
<evidence type="ECO:0000259" key="8">
    <source>
        <dbReference type="Pfam" id="PF08168"/>
    </source>
</evidence>
<evidence type="ECO:0000256" key="7">
    <source>
        <dbReference type="SAM" id="MobiDB-lite"/>
    </source>
</evidence>
<evidence type="ECO:0000313" key="11">
    <source>
        <dbReference type="Proteomes" id="UP000075902"/>
    </source>
</evidence>
<evidence type="ECO:0000256" key="2">
    <source>
        <dbReference type="ARBA" id="ARBA00022552"/>
    </source>
</evidence>
<feature type="compositionally biased region" description="Acidic residues" evidence="7">
    <location>
        <begin position="539"/>
        <end position="550"/>
    </location>
</feature>
<keyword evidence="6" id="KW-0539">Nucleus</keyword>
<feature type="region of interest" description="Disordered" evidence="7">
    <location>
        <begin position="539"/>
        <end position="571"/>
    </location>
</feature>
<reference evidence="10" key="2">
    <citation type="submission" date="2020-05" db="UniProtKB">
        <authorList>
            <consortium name="EnsemblMetazoa"/>
        </authorList>
    </citation>
    <scope>IDENTIFICATION</scope>
    <source>
        <strain evidence="10">CM1001059</strain>
    </source>
</reference>
<evidence type="ECO:0000256" key="6">
    <source>
        <dbReference type="ARBA" id="ARBA00023242"/>
    </source>
</evidence>
<dbReference type="AlphaFoldDB" id="A0A182TD73"/>
<organism evidence="10 11">
    <name type="scientific">Anopheles melas</name>
    <dbReference type="NCBI Taxonomy" id="34690"/>
    <lineage>
        <taxon>Eukaryota</taxon>
        <taxon>Metazoa</taxon>
        <taxon>Ecdysozoa</taxon>
        <taxon>Arthropoda</taxon>
        <taxon>Hexapoda</taxon>
        <taxon>Insecta</taxon>
        <taxon>Pterygota</taxon>
        <taxon>Neoptera</taxon>
        <taxon>Endopterygota</taxon>
        <taxon>Diptera</taxon>
        <taxon>Nematocera</taxon>
        <taxon>Culicoidea</taxon>
        <taxon>Culicidae</taxon>
        <taxon>Anophelinae</taxon>
        <taxon>Anopheles</taxon>
    </lineage>
</organism>
<dbReference type="InterPro" id="IPR012584">
    <property type="entry name" value="NOL11_N"/>
</dbReference>
<dbReference type="Pfam" id="PF20998">
    <property type="entry name" value="Nol11_C"/>
    <property type="match status" value="1"/>
</dbReference>
<proteinExistence type="predicted"/>
<dbReference type="GO" id="GO:0030490">
    <property type="term" value="P:maturation of SSU-rRNA"/>
    <property type="evidence" value="ECO:0007669"/>
    <property type="project" value="InterPro"/>
</dbReference>
<dbReference type="InterPro" id="IPR048897">
    <property type="entry name" value="Nol11_C"/>
</dbReference>
<accession>A0A182TD73</accession>
<feature type="domain" description="Nucleolar protein 11 N-terminal" evidence="8">
    <location>
        <begin position="1"/>
        <end position="342"/>
    </location>
</feature>
<feature type="domain" description="Nucleolar protein 11 C-terminal" evidence="9">
    <location>
        <begin position="478"/>
        <end position="726"/>
    </location>
</feature>
<dbReference type="InterPro" id="IPR042859">
    <property type="entry name" value="NOL11"/>
</dbReference>
<sequence length="757" mass="86287">MAKLLAYYNLCPINNIDDFLGLSRDVDPGCVINTLGRNIILVVKLSNQRQIRSWTVLDRLSSKVVYDFRSERYVGVFGGRYIRCWKRDQHDMNTVKKIKLYRTVHDLFCLESGQTLLLYTDGSCESLESALKTRNKSQQDEAGNVTVPFVDPKTHTIRDVKVLLLDNGTPLLTYFLRKEEDGSMELHYALLNPADLKVHKTIEKIAVQRIGDEIRLVCACVVDGSDGPSLLSIWSDSRIFNLQLSLGQSPKREEGVGNFIEMVHHLNVKQPLSMASIGKDYVAFYANNKNQDGATLILFNVQFKVFQAKQYFKVYFVSSRIWVVESNILLAFGQMLAVVPFKISKEQLSDMIGSQRTFDLSHTIDDESINEECELLDVYAFDEMLSKLPNRGELEANGGDSTVANGSDEAPSADRPAYKWVYSEAEFEEELRAAYRESLPVDVIESSLLPEDTVQIKLFNNADVSLGPLILSEKFEIMLEELERCGYSEVEICDRVVPWLMQANLPEDLAKCLKRYSVVSERTLIKALKYALTLPAANEEEVEEKEEQEMEAGTTPKASKVKPPKKDEPELPDQHIMVDAQANHPCRRDLLNIVLSCSFNRKPLIAYARKELDFRTIRELLQHLEHLLTDPMAMLSETLHNADTFDSDEQTVQWMMVLLDSHYQQFILSTEEPIREQLQRLLTIVERHVGLLGELQKLSPSLRRMLEQKAQKSGRDANQWYCVETITFIWATDSPRSCAFLPLITMTMQPIAVAIIM</sequence>
<protein>
    <recommendedName>
        <fullName evidence="12">Nucleolar protein 11</fullName>
    </recommendedName>
</protein>
<evidence type="ECO:0008006" key="12">
    <source>
        <dbReference type="Google" id="ProtNLM"/>
    </source>
</evidence>
<keyword evidence="2" id="KW-0698">rRNA processing</keyword>
<dbReference type="EnsemblMetazoa" id="AMEC000202-RA">
    <property type="protein sequence ID" value="AMEC000202-PA"/>
    <property type="gene ID" value="AMEC000202"/>
</dbReference>